<dbReference type="PANTHER" id="PTHR38733">
    <property type="entry name" value="PROTEIN MCRC"/>
    <property type="match status" value="1"/>
</dbReference>
<evidence type="ECO:0000313" key="1">
    <source>
        <dbReference type="EMBL" id="KTF05781.1"/>
    </source>
</evidence>
<dbReference type="AlphaFoldDB" id="A0A1B6NR69"/>
<dbReference type="InterPro" id="IPR019292">
    <property type="entry name" value="McrC"/>
</dbReference>
<dbReference type="PANTHER" id="PTHR38733:SF1">
    <property type="entry name" value="TYPE IV METHYL-DIRECTED RESTRICTION ENZYME ECOKMCRBC"/>
    <property type="match status" value="1"/>
</dbReference>
<organism evidence="1">
    <name type="scientific">marine sediment metagenome</name>
    <dbReference type="NCBI Taxonomy" id="412755"/>
    <lineage>
        <taxon>unclassified sequences</taxon>
        <taxon>metagenomes</taxon>
        <taxon>ecological metagenomes</taxon>
    </lineage>
</organism>
<gene>
    <name evidence="1" type="ORF">MGSAQ_002721</name>
</gene>
<reference evidence="1" key="1">
    <citation type="submission" date="2013-11" db="EMBL/GenBank/DDBJ databases">
        <title>Microbial diversity, functional groups and degradation webs in Northern and Southern Mediterranean and Red Sea marine crude oil polluted sites.</title>
        <authorList>
            <person name="Daffonchio D."/>
            <person name="Mapelli F."/>
            <person name="Ferrer M."/>
            <person name="Richter M."/>
            <person name="Cherif A."/>
            <person name="Malkawi H.I."/>
            <person name="Yakimov M.M."/>
            <person name="Abdel-Fattah Y.R."/>
            <person name="Blaghen M."/>
            <person name="Golyshin P.N."/>
            <person name="Kalogerakis N."/>
            <person name="Boon N."/>
            <person name="Magagnini M."/>
            <person name="Fava F."/>
        </authorList>
    </citation>
    <scope>NUCLEOTIDE SEQUENCE</scope>
</reference>
<dbReference type="EMBL" id="AYSL01001568">
    <property type="protein sequence ID" value="KTF05781.1"/>
    <property type="molecule type" value="Genomic_DNA"/>
</dbReference>
<name>A0A1B6NR69_9ZZZZ</name>
<proteinExistence type="predicted"/>
<protein>
    <submittedName>
        <fullName evidence="1">5-methylcytosine restriction system component</fullName>
    </submittedName>
</protein>
<comment type="caution">
    <text evidence="1">The sequence shown here is derived from an EMBL/GenBank/DDBJ whole genome shotgun (WGS) entry which is preliminary data.</text>
</comment>
<sequence length="514" mass="58874">MRTHNQYYAQGNYINADSFYARMPNSKALVANVITVFEHQRLTAHDFAHVSDFHWLMAQEFAVFSIKRKQGQWQLKVGHHIGIILLPSGMTLELLPKLNQSTQYNNIVQTRHWVQGMLSDLTRLDARQSRKLPSMQNLGQFSDQSMPLSVEAPPLSDWLLEQFLQRLVRYQPAQHYQAQINNQSSLQGRLLIKEQLRHNSMQPHKFVCERSVLSQDMLANRLIKSALVWLMPLLPRSICTPLLRPWQPLFGLNQRERQRLESIYTQAKQQLNVLPLQKQQLQAAQQLVDLAYWLLQQSNAATGYGIDPTRPNLPQPRLCLLIDMNQAFEQWASQRIASMFQQVSSNYRPFYQTQSVWLNDSEGQACVSIRPDLLIYKTADNDNNQNQNDTAVGKETVNGCYSHVIDIKWKYLPHAGAITASDAYQLTSYAQAYQAGQGWMVYPVLGDKRRPVALKQQIYRDNGDNKSNISSDISSDISDGTNSNHSNHADLWLIPFDVLTGMVNGDLPVNLNEE</sequence>
<accession>A0A1B6NR69</accession>
<dbReference type="Pfam" id="PF10117">
    <property type="entry name" value="McrBC"/>
    <property type="match status" value="1"/>
</dbReference>